<comment type="caution">
    <text evidence="3">The sequence shown here is derived from an EMBL/GenBank/DDBJ whole genome shotgun (WGS) entry which is preliminary data.</text>
</comment>
<reference evidence="3 4" key="1">
    <citation type="submission" date="2021-01" db="EMBL/GenBank/DDBJ databases">
        <title>Actinoplanes sp. nov. LDG1-01 isolated from lichen.</title>
        <authorList>
            <person name="Saeng-In P."/>
            <person name="Phongsopitanun W."/>
            <person name="Kanchanasin P."/>
            <person name="Yuki M."/>
            <person name="Kudo T."/>
            <person name="Ohkuma M."/>
            <person name="Tanasupawat S."/>
        </authorList>
    </citation>
    <scope>NUCLEOTIDE SEQUENCE [LARGE SCALE GENOMIC DNA]</scope>
    <source>
        <strain evidence="3 4">LDG1-01</strain>
    </source>
</reference>
<evidence type="ECO:0000256" key="1">
    <source>
        <dbReference type="SAM" id="MobiDB-lite"/>
    </source>
</evidence>
<evidence type="ECO:0008006" key="5">
    <source>
        <dbReference type="Google" id="ProtNLM"/>
    </source>
</evidence>
<keyword evidence="2" id="KW-0732">Signal</keyword>
<feature type="region of interest" description="Disordered" evidence="1">
    <location>
        <begin position="148"/>
        <end position="172"/>
    </location>
</feature>
<dbReference type="PROSITE" id="PS51257">
    <property type="entry name" value="PROKAR_LIPOPROTEIN"/>
    <property type="match status" value="1"/>
</dbReference>
<keyword evidence="4" id="KW-1185">Reference proteome</keyword>
<evidence type="ECO:0000313" key="3">
    <source>
        <dbReference type="EMBL" id="MBL7252812.1"/>
    </source>
</evidence>
<dbReference type="Proteomes" id="UP000598996">
    <property type="component" value="Unassembled WGS sequence"/>
</dbReference>
<feature type="signal peptide" evidence="2">
    <location>
        <begin position="1"/>
        <end position="17"/>
    </location>
</feature>
<name>A0ABS1VDR1_9ACTN</name>
<dbReference type="RefSeq" id="WP_202989167.1">
    <property type="nucleotide sequence ID" value="NZ_JAENHO010000001.1"/>
</dbReference>
<evidence type="ECO:0000313" key="4">
    <source>
        <dbReference type="Proteomes" id="UP000598996"/>
    </source>
</evidence>
<protein>
    <recommendedName>
        <fullName evidence="5">Lipoprotein</fullName>
    </recommendedName>
</protein>
<organism evidence="3 4">
    <name type="scientific">Paractinoplanes lichenicola</name>
    <dbReference type="NCBI Taxonomy" id="2802976"/>
    <lineage>
        <taxon>Bacteria</taxon>
        <taxon>Bacillati</taxon>
        <taxon>Actinomycetota</taxon>
        <taxon>Actinomycetes</taxon>
        <taxon>Micromonosporales</taxon>
        <taxon>Micromonosporaceae</taxon>
        <taxon>Paractinoplanes</taxon>
    </lineage>
</organism>
<sequence>MSHRTLLSCLVVVTLFAAGCAGGGTEEVPGVATLQSAAPVAPSTVAAPRPVFPFDASDDDRLAMAKPWEDCLVRKGGAKFKGNAEVLIVKGGVYTEDAREKAVYKACEPQQPETYEEHQRRTDLTTFRDNQRKWYKCAQDAGYRLTAPDPGTGEFGLTEVGPNGDYNSPKIQECRRKAFAG</sequence>
<gene>
    <name evidence="3" type="ORF">JKJ07_00665</name>
</gene>
<evidence type="ECO:0000256" key="2">
    <source>
        <dbReference type="SAM" id="SignalP"/>
    </source>
</evidence>
<proteinExistence type="predicted"/>
<accession>A0ABS1VDR1</accession>
<feature type="chain" id="PRO_5045480661" description="Lipoprotein" evidence="2">
    <location>
        <begin position="18"/>
        <end position="181"/>
    </location>
</feature>
<dbReference type="EMBL" id="JAENHO010000001">
    <property type="protein sequence ID" value="MBL7252812.1"/>
    <property type="molecule type" value="Genomic_DNA"/>
</dbReference>